<dbReference type="InterPro" id="IPR029044">
    <property type="entry name" value="Nucleotide-diphossugar_trans"/>
</dbReference>
<sequence>MTANVSVVGISYNSASTLRGFLESIPEGVTRIVVDNASSDGSAEIAERAGASVVRLPKNLGYGAACNTGGEAAETRFLIFANPDIRFRPGALEALVAAAERNPNAAFNPRMYSRGKQLFRRRSRLLPQFGRFGGALPDGDCSIPVLSGACILVRREHWQKIGGFDPAIFLFHEDDDFSLRLQQIGVELRLAAAAVIEHAQGTSTERSARIGRLKGEAMGRSLVYVMRKHGVPLDVEKERMRARAKLLLPHVLFNAARREKHLGFLRGLDEATS</sequence>
<dbReference type="CDD" id="cd04186">
    <property type="entry name" value="GT_2_like_c"/>
    <property type="match status" value="1"/>
</dbReference>
<evidence type="ECO:0000259" key="1">
    <source>
        <dbReference type="Pfam" id="PF00535"/>
    </source>
</evidence>
<keyword evidence="3" id="KW-1185">Reference proteome</keyword>
<reference evidence="2 3" key="1">
    <citation type="submission" date="2020-08" db="EMBL/GenBank/DDBJ databases">
        <title>Genome sequence of Rhizobiales bacterium strain IZ6.</title>
        <authorList>
            <person name="Nakai R."/>
            <person name="Naganuma T."/>
        </authorList>
    </citation>
    <scope>NUCLEOTIDE SEQUENCE [LARGE SCALE GENOMIC DNA]</scope>
    <source>
        <strain evidence="2 3">IZ6</strain>
    </source>
</reference>
<organism evidence="2 3">
    <name type="scientific">Terrihabitans soli</name>
    <dbReference type="NCBI Taxonomy" id="708113"/>
    <lineage>
        <taxon>Bacteria</taxon>
        <taxon>Pseudomonadati</taxon>
        <taxon>Pseudomonadota</taxon>
        <taxon>Alphaproteobacteria</taxon>
        <taxon>Hyphomicrobiales</taxon>
        <taxon>Terrihabitans</taxon>
    </lineage>
</organism>
<dbReference type="Proteomes" id="UP000515317">
    <property type="component" value="Chromosome"/>
</dbReference>
<dbReference type="PANTHER" id="PTHR43179:SF7">
    <property type="entry name" value="RHAMNOSYLTRANSFERASE WBBL"/>
    <property type="match status" value="1"/>
</dbReference>
<gene>
    <name evidence="2" type="primary">wbbL</name>
    <name evidence="2" type="ORF">IZ6_30410</name>
</gene>
<evidence type="ECO:0000313" key="2">
    <source>
        <dbReference type="EMBL" id="BCJ92306.1"/>
    </source>
</evidence>
<protein>
    <submittedName>
        <fullName evidence="2">Glycosyl transferase</fullName>
    </submittedName>
</protein>
<dbReference type="Pfam" id="PF00535">
    <property type="entry name" value="Glycos_transf_2"/>
    <property type="match status" value="1"/>
</dbReference>
<dbReference type="InterPro" id="IPR001173">
    <property type="entry name" value="Glyco_trans_2-like"/>
</dbReference>
<dbReference type="RefSeq" id="WP_222875885.1">
    <property type="nucleotide sequence ID" value="NZ_AP023361.1"/>
</dbReference>
<dbReference type="AlphaFoldDB" id="A0A6S6QRR0"/>
<proteinExistence type="predicted"/>
<dbReference type="GO" id="GO:0016740">
    <property type="term" value="F:transferase activity"/>
    <property type="evidence" value="ECO:0007669"/>
    <property type="project" value="UniProtKB-KW"/>
</dbReference>
<evidence type="ECO:0000313" key="3">
    <source>
        <dbReference type="Proteomes" id="UP000515317"/>
    </source>
</evidence>
<dbReference type="EMBL" id="AP023361">
    <property type="protein sequence ID" value="BCJ92306.1"/>
    <property type="molecule type" value="Genomic_DNA"/>
</dbReference>
<accession>A0A6S6QRR0</accession>
<feature type="domain" description="Glycosyltransferase 2-like" evidence="1">
    <location>
        <begin position="6"/>
        <end position="160"/>
    </location>
</feature>
<dbReference type="Gene3D" id="3.90.550.10">
    <property type="entry name" value="Spore Coat Polysaccharide Biosynthesis Protein SpsA, Chain A"/>
    <property type="match status" value="1"/>
</dbReference>
<name>A0A6S6QRR0_9HYPH</name>
<dbReference type="PANTHER" id="PTHR43179">
    <property type="entry name" value="RHAMNOSYLTRANSFERASE WBBL"/>
    <property type="match status" value="1"/>
</dbReference>
<dbReference type="SUPFAM" id="SSF53448">
    <property type="entry name" value="Nucleotide-diphospho-sugar transferases"/>
    <property type="match status" value="1"/>
</dbReference>
<keyword evidence="2" id="KW-0808">Transferase</keyword>
<dbReference type="KEGG" id="tso:IZ6_30410"/>